<dbReference type="GO" id="GO:0016887">
    <property type="term" value="F:ATP hydrolysis activity"/>
    <property type="evidence" value="ECO:0007669"/>
    <property type="project" value="InterPro"/>
</dbReference>
<dbReference type="EMBL" id="FOCI01000062">
    <property type="protein sequence ID" value="SEN90382.1"/>
    <property type="molecule type" value="Genomic_DNA"/>
</dbReference>
<dbReference type="SUPFAM" id="SSF52540">
    <property type="entry name" value="P-loop containing nucleoside triphosphate hydrolases"/>
    <property type="match status" value="1"/>
</dbReference>
<dbReference type="InterPro" id="IPR049945">
    <property type="entry name" value="AAA_22"/>
</dbReference>
<dbReference type="Proteomes" id="UP000199585">
    <property type="component" value="Unassembled WGS sequence"/>
</dbReference>
<accession>A0A1H8KBK5</accession>
<evidence type="ECO:0000313" key="2">
    <source>
        <dbReference type="EMBL" id="SEN90382.1"/>
    </source>
</evidence>
<dbReference type="Pfam" id="PF13401">
    <property type="entry name" value="AAA_22"/>
    <property type="match status" value="1"/>
</dbReference>
<keyword evidence="3" id="KW-1185">Reference proteome</keyword>
<dbReference type="Gene3D" id="3.40.50.300">
    <property type="entry name" value="P-loop containing nucleotide triphosphate hydrolases"/>
    <property type="match status" value="1"/>
</dbReference>
<proteinExistence type="predicted"/>
<evidence type="ECO:0000313" key="3">
    <source>
        <dbReference type="Proteomes" id="UP000199585"/>
    </source>
</evidence>
<protein>
    <submittedName>
        <fullName evidence="2">AAA domain-containing protein</fullName>
    </submittedName>
</protein>
<organism evidence="2 3">
    <name type="scientific">Loktanella fryxellensis</name>
    <dbReference type="NCBI Taxonomy" id="245187"/>
    <lineage>
        <taxon>Bacteria</taxon>
        <taxon>Pseudomonadati</taxon>
        <taxon>Pseudomonadota</taxon>
        <taxon>Alphaproteobacteria</taxon>
        <taxon>Rhodobacterales</taxon>
        <taxon>Roseobacteraceae</taxon>
        <taxon>Loktanella</taxon>
    </lineage>
</organism>
<name>A0A1H8KBK5_9RHOB</name>
<feature type="domain" description="ORC1/DEAH AAA+ ATPase" evidence="1">
    <location>
        <begin position="50"/>
        <end position="188"/>
    </location>
</feature>
<dbReference type="InterPro" id="IPR027417">
    <property type="entry name" value="P-loop_NTPase"/>
</dbReference>
<gene>
    <name evidence="2" type="ORF">SAMN04488003_1621</name>
</gene>
<sequence length="320" mass="35634">MSFIIDEIISSREALSWRTFPLPRAAELKINIARIFSQHLGDLRQDISFESQCLIVTGEPGSGKTKEVKQQIAQFNDAGILLPDGKPARIVSCLLDAKGGWKDLGSTTLRSLGYPIENLARHTQASITAKIVDHAKRCGVVGIHFDEAQHILRSKNVTNRHVILDSFKTLMKSQDWPLMLILTGIPELMGYIQEEPQLHRLATHQIFPDLEVLGDLNVINDIVQSAAMQSGLEVSDAVMTRDLYTRLATSGAFRWGLVIGLVIGACEAARARGSHLLERDDFAEAWRAKVASRTGVNPFTHDAYDLMLRREQPFRLFNPG</sequence>
<evidence type="ECO:0000259" key="1">
    <source>
        <dbReference type="Pfam" id="PF13401"/>
    </source>
</evidence>
<dbReference type="AlphaFoldDB" id="A0A1H8KBK5"/>
<dbReference type="RefSeq" id="WP_089905997.1">
    <property type="nucleotide sequence ID" value="NZ_FOCI01000062.1"/>
</dbReference>
<reference evidence="2 3" key="1">
    <citation type="submission" date="2016-10" db="EMBL/GenBank/DDBJ databases">
        <authorList>
            <person name="de Groot N.N."/>
        </authorList>
    </citation>
    <scope>NUCLEOTIDE SEQUENCE [LARGE SCALE GENOMIC DNA]</scope>
    <source>
        <strain evidence="2 3">DSM 16213</strain>
    </source>
</reference>
<dbReference type="OrthoDB" id="5288220at2"/>
<dbReference type="STRING" id="245187.SAMN04488003_1621"/>